<dbReference type="AlphaFoldDB" id="E3QUT7"/>
<evidence type="ECO:0000313" key="2">
    <source>
        <dbReference type="Proteomes" id="UP000008782"/>
    </source>
</evidence>
<dbReference type="EMBL" id="GG697382">
    <property type="protein sequence ID" value="EFQ34625.1"/>
    <property type="molecule type" value="Genomic_DNA"/>
</dbReference>
<dbReference type="Proteomes" id="UP000008782">
    <property type="component" value="Unassembled WGS sequence"/>
</dbReference>
<dbReference type="RefSeq" id="XP_008098645.1">
    <property type="nucleotide sequence ID" value="XM_008100454.1"/>
</dbReference>
<dbReference type="HOGENOM" id="CLU_3087120_0_0_1"/>
<protein>
    <submittedName>
        <fullName evidence="1">Uncharacterized protein</fullName>
    </submittedName>
</protein>
<sequence>MQNTGRLYTGPSSSTGGCYGGQLHLVGPKYVAEAKAAFFKVDKSATSYNRSA</sequence>
<keyword evidence="2" id="KW-1185">Reference proteome</keyword>
<organism evidence="2">
    <name type="scientific">Colletotrichum graminicola (strain M1.001 / M2 / FGSC 10212)</name>
    <name type="common">Maize anthracnose fungus</name>
    <name type="synonym">Glomerella graminicola</name>
    <dbReference type="NCBI Taxonomy" id="645133"/>
    <lineage>
        <taxon>Eukaryota</taxon>
        <taxon>Fungi</taxon>
        <taxon>Dikarya</taxon>
        <taxon>Ascomycota</taxon>
        <taxon>Pezizomycotina</taxon>
        <taxon>Sordariomycetes</taxon>
        <taxon>Hypocreomycetidae</taxon>
        <taxon>Glomerellales</taxon>
        <taxon>Glomerellaceae</taxon>
        <taxon>Colletotrichum</taxon>
        <taxon>Colletotrichum graminicola species complex</taxon>
    </lineage>
</organism>
<accession>E3QUT7</accession>
<dbReference type="OrthoDB" id="2788868at2759"/>
<evidence type="ECO:0000313" key="1">
    <source>
        <dbReference type="EMBL" id="EFQ34625.1"/>
    </source>
</evidence>
<name>E3QUT7_COLGM</name>
<gene>
    <name evidence="1" type="ORF">GLRG_09769</name>
</gene>
<reference evidence="2" key="1">
    <citation type="journal article" date="2012" name="Nat. Genet.">
        <title>Lifestyle transitions in plant pathogenic Colletotrichum fungi deciphered by genome and transcriptome analyses.</title>
        <authorList>
            <person name="O'Connell R.J."/>
            <person name="Thon M.R."/>
            <person name="Hacquard S."/>
            <person name="Amyotte S.G."/>
            <person name="Kleemann J."/>
            <person name="Torres M.F."/>
            <person name="Damm U."/>
            <person name="Buiate E.A."/>
            <person name="Epstein L."/>
            <person name="Alkan N."/>
            <person name="Altmueller J."/>
            <person name="Alvarado-Balderrama L."/>
            <person name="Bauser C.A."/>
            <person name="Becker C."/>
            <person name="Birren B.W."/>
            <person name="Chen Z."/>
            <person name="Choi J."/>
            <person name="Crouch J.A."/>
            <person name="Duvick J.P."/>
            <person name="Farman M.A."/>
            <person name="Gan P."/>
            <person name="Heiman D."/>
            <person name="Henrissat B."/>
            <person name="Howard R.J."/>
            <person name="Kabbage M."/>
            <person name="Koch C."/>
            <person name="Kracher B."/>
            <person name="Kubo Y."/>
            <person name="Law A.D."/>
            <person name="Lebrun M.-H."/>
            <person name="Lee Y.-H."/>
            <person name="Miyara I."/>
            <person name="Moore N."/>
            <person name="Neumann U."/>
            <person name="Nordstroem K."/>
            <person name="Panaccione D.G."/>
            <person name="Panstruga R."/>
            <person name="Place M."/>
            <person name="Proctor R.H."/>
            <person name="Prusky D."/>
            <person name="Rech G."/>
            <person name="Reinhardt R."/>
            <person name="Rollins J.A."/>
            <person name="Rounsley S."/>
            <person name="Schardl C.L."/>
            <person name="Schwartz D.C."/>
            <person name="Shenoy N."/>
            <person name="Shirasu K."/>
            <person name="Sikhakolli U.R."/>
            <person name="Stueber K."/>
            <person name="Sukno S.A."/>
            <person name="Sweigard J.A."/>
            <person name="Takano Y."/>
            <person name="Takahara H."/>
            <person name="Trail F."/>
            <person name="van der Does H.C."/>
            <person name="Voll L.M."/>
            <person name="Will I."/>
            <person name="Young S."/>
            <person name="Zeng Q."/>
            <person name="Zhang J."/>
            <person name="Zhou S."/>
            <person name="Dickman M.B."/>
            <person name="Schulze-Lefert P."/>
            <person name="Ver Loren van Themaat E."/>
            <person name="Ma L.-J."/>
            <person name="Vaillancourt L.J."/>
        </authorList>
    </citation>
    <scope>NUCLEOTIDE SEQUENCE [LARGE SCALE GENOMIC DNA]</scope>
    <source>
        <strain evidence="2">M1.001 / M2 / FGSC 10212</strain>
    </source>
</reference>
<dbReference type="GeneID" id="24415134"/>
<dbReference type="VEuPathDB" id="FungiDB:GLRG_09769"/>
<proteinExistence type="predicted"/>
<dbReference type="PROSITE" id="PS51257">
    <property type="entry name" value="PROKAR_LIPOPROTEIN"/>
    <property type="match status" value="1"/>
</dbReference>